<dbReference type="GO" id="GO:0007155">
    <property type="term" value="P:cell adhesion"/>
    <property type="evidence" value="ECO:0007669"/>
    <property type="project" value="InterPro"/>
</dbReference>
<feature type="signal peptide" evidence="1">
    <location>
        <begin position="1"/>
        <end position="22"/>
    </location>
</feature>
<feature type="chain" id="PRO_5035155648" evidence="1">
    <location>
        <begin position="23"/>
        <end position="338"/>
    </location>
</feature>
<gene>
    <name evidence="2" type="ORF">NPRO_03840</name>
</gene>
<dbReference type="SUPFAM" id="SSF53807">
    <property type="entry name" value="Helical backbone' metal receptor"/>
    <property type="match status" value="2"/>
</dbReference>
<dbReference type="Gene3D" id="3.40.50.1980">
    <property type="entry name" value="Nitrogenase molybdenum iron protein domain"/>
    <property type="match status" value="2"/>
</dbReference>
<dbReference type="GO" id="GO:0030001">
    <property type="term" value="P:metal ion transport"/>
    <property type="evidence" value="ECO:0007669"/>
    <property type="project" value="InterPro"/>
</dbReference>
<accession>A0A809R5K4</accession>
<dbReference type="InterPro" id="IPR006129">
    <property type="entry name" value="AdhesinB"/>
</dbReference>
<evidence type="ECO:0000313" key="2">
    <source>
        <dbReference type="EMBL" id="BBO22789.1"/>
    </source>
</evidence>
<dbReference type="PRINTS" id="PR00691">
    <property type="entry name" value="ADHESINB"/>
</dbReference>
<dbReference type="InterPro" id="IPR050492">
    <property type="entry name" value="Bact_metal-bind_prot9"/>
</dbReference>
<dbReference type="EMBL" id="AP021858">
    <property type="protein sequence ID" value="BBO22789.1"/>
    <property type="molecule type" value="Genomic_DNA"/>
</dbReference>
<dbReference type="InterPro" id="IPR006127">
    <property type="entry name" value="ZnuA-like"/>
</dbReference>
<dbReference type="GO" id="GO:0046872">
    <property type="term" value="F:metal ion binding"/>
    <property type="evidence" value="ECO:0007669"/>
    <property type="project" value="InterPro"/>
</dbReference>
<keyword evidence="1" id="KW-0732">Signal</keyword>
<dbReference type="KEGG" id="npy:NPRO_03840"/>
<dbReference type="Pfam" id="PF01297">
    <property type="entry name" value="ZnuA"/>
    <property type="match status" value="2"/>
</dbReference>
<dbReference type="Proteomes" id="UP000662873">
    <property type="component" value="Chromosome"/>
</dbReference>
<evidence type="ECO:0000256" key="1">
    <source>
        <dbReference type="SAM" id="SignalP"/>
    </source>
</evidence>
<dbReference type="PANTHER" id="PTHR42953:SF2">
    <property type="entry name" value="ADHESION PROTEIN"/>
    <property type="match status" value="1"/>
</dbReference>
<dbReference type="PANTHER" id="PTHR42953">
    <property type="entry name" value="HIGH-AFFINITY ZINC UPTAKE SYSTEM PROTEIN ZNUA-RELATED"/>
    <property type="match status" value="1"/>
</dbReference>
<name>A0A809R5K4_9BACT</name>
<evidence type="ECO:0000313" key="3">
    <source>
        <dbReference type="Proteomes" id="UP000662873"/>
    </source>
</evidence>
<organism evidence="2 3">
    <name type="scientific">Candidatus Nitrosymbiomonas proteolyticus</name>
    <dbReference type="NCBI Taxonomy" id="2608984"/>
    <lineage>
        <taxon>Bacteria</taxon>
        <taxon>Bacillati</taxon>
        <taxon>Armatimonadota</taxon>
        <taxon>Armatimonadota incertae sedis</taxon>
        <taxon>Candidatus Nitrosymbiomonas</taxon>
    </lineage>
</organism>
<protein>
    <submittedName>
        <fullName evidence="2">ABC type Zn2+ transporter, substrate-binding protein</fullName>
    </submittedName>
</protein>
<proteinExistence type="predicted"/>
<sequence length="338" mass="36743">MKLHRTFVGLGIVAGLSGTALANLNVLTTTPDLASIVKEVGKDRVSVSAIVVGARDPHRIEAKPSYMSRAAQAHLWVSIGLDLEIAYERPIIDGSRNPRIRPGTKGYVNAANWVKVLEIPASVSRAEGDVHPGGNPHVWLDPFNGRIIAQRLAERMGELDPPQAATYRANAVAFVRRIDDAMFGKALVGKHGGDALWAWENGGRLIQELTSRGELASLSGWEGAMRPFRGAPVITYHKSWPYFVARFGLKVIDYLEPKPGLDPTPGHVAHVIEEVKASGVKLILQEPIYSTRNANFVASRTSAKVVVVPGNVGHTSDAKDYISLFDSIIKRITEALSR</sequence>
<dbReference type="AlphaFoldDB" id="A0A809R5K4"/>
<reference evidence="2" key="1">
    <citation type="journal article" name="DNA Res.">
        <title>The physiological potential of anammox bacteria as revealed by their core genome structure.</title>
        <authorList>
            <person name="Okubo T."/>
            <person name="Toyoda A."/>
            <person name="Fukuhara K."/>
            <person name="Uchiyama I."/>
            <person name="Harigaya Y."/>
            <person name="Kuroiwa M."/>
            <person name="Suzuki T."/>
            <person name="Murakami Y."/>
            <person name="Suwa Y."/>
            <person name="Takami H."/>
        </authorList>
    </citation>
    <scope>NUCLEOTIDE SEQUENCE</scope>
    <source>
        <strain evidence="2">317325-2</strain>
    </source>
</reference>